<evidence type="ECO:0000313" key="2">
    <source>
        <dbReference type="Proteomes" id="UP000314294"/>
    </source>
</evidence>
<comment type="caution">
    <text evidence="1">The sequence shown here is derived from an EMBL/GenBank/DDBJ whole genome shotgun (WGS) entry which is preliminary data.</text>
</comment>
<organism evidence="1 2">
    <name type="scientific">Liparis tanakae</name>
    <name type="common">Tanaka's snailfish</name>
    <dbReference type="NCBI Taxonomy" id="230148"/>
    <lineage>
        <taxon>Eukaryota</taxon>
        <taxon>Metazoa</taxon>
        <taxon>Chordata</taxon>
        <taxon>Craniata</taxon>
        <taxon>Vertebrata</taxon>
        <taxon>Euteleostomi</taxon>
        <taxon>Actinopterygii</taxon>
        <taxon>Neopterygii</taxon>
        <taxon>Teleostei</taxon>
        <taxon>Neoteleostei</taxon>
        <taxon>Acanthomorphata</taxon>
        <taxon>Eupercaria</taxon>
        <taxon>Perciformes</taxon>
        <taxon>Cottioidei</taxon>
        <taxon>Cottales</taxon>
        <taxon>Liparidae</taxon>
        <taxon>Liparis</taxon>
    </lineage>
</organism>
<protein>
    <submittedName>
        <fullName evidence="1">Uncharacterized protein</fullName>
    </submittedName>
</protein>
<dbReference type="AlphaFoldDB" id="A0A4Z2EPR9"/>
<keyword evidence="2" id="KW-1185">Reference proteome</keyword>
<dbReference type="EMBL" id="SRLO01004003">
    <property type="protein sequence ID" value="TNN30906.1"/>
    <property type="molecule type" value="Genomic_DNA"/>
</dbReference>
<proteinExistence type="predicted"/>
<accession>A0A4Z2EPR9</accession>
<reference evidence="1 2" key="1">
    <citation type="submission" date="2019-03" db="EMBL/GenBank/DDBJ databases">
        <title>First draft genome of Liparis tanakae, snailfish: a comprehensive survey of snailfish specific genes.</title>
        <authorList>
            <person name="Kim W."/>
            <person name="Song I."/>
            <person name="Jeong J.-H."/>
            <person name="Kim D."/>
            <person name="Kim S."/>
            <person name="Ryu S."/>
            <person name="Song J.Y."/>
            <person name="Lee S.K."/>
        </authorList>
    </citation>
    <scope>NUCLEOTIDE SEQUENCE [LARGE SCALE GENOMIC DNA]</scope>
    <source>
        <tissue evidence="1">Muscle</tissue>
    </source>
</reference>
<name>A0A4Z2EPR9_9TELE</name>
<dbReference type="Proteomes" id="UP000314294">
    <property type="component" value="Unassembled WGS sequence"/>
</dbReference>
<evidence type="ECO:0000313" key="1">
    <source>
        <dbReference type="EMBL" id="TNN30906.1"/>
    </source>
</evidence>
<gene>
    <name evidence="1" type="ORF">EYF80_058942</name>
</gene>
<sequence length="148" mass="16153">MYSFLAFLVGMNAFTTDTRQQRVSDCGQTELRGAQQVQGEGLDPGVVDSQLSVDAGALDAGQDAQSVQASLPGMCRSSAMIPRESSCSPLSWRCSWSPTSAVFRASSLLFCSTDTQLRHTQKTKSQEKMWFPLAQCPQSVCFTEGKQR</sequence>